<proteinExistence type="predicted"/>
<dbReference type="AlphaFoldDB" id="A0A3S4EFN3"/>
<evidence type="ECO:0000313" key="1">
    <source>
        <dbReference type="EMBL" id="VDZ62288.1"/>
    </source>
</evidence>
<organism evidence="1 2">
    <name type="scientific">Serratia odorifera</name>
    <dbReference type="NCBI Taxonomy" id="618"/>
    <lineage>
        <taxon>Bacteria</taxon>
        <taxon>Pseudomonadati</taxon>
        <taxon>Pseudomonadota</taxon>
        <taxon>Gammaproteobacteria</taxon>
        <taxon>Enterobacterales</taxon>
        <taxon>Yersiniaceae</taxon>
        <taxon>Serratia</taxon>
    </lineage>
</organism>
<dbReference type="EMBL" id="LR134117">
    <property type="protein sequence ID" value="VDZ62288.1"/>
    <property type="molecule type" value="Genomic_DNA"/>
</dbReference>
<gene>
    <name evidence="1" type="ORF">NCTC11214_04055</name>
</gene>
<evidence type="ECO:0000313" key="2">
    <source>
        <dbReference type="Proteomes" id="UP000281391"/>
    </source>
</evidence>
<name>A0A3S4EFN3_SEROD</name>
<reference evidence="1 2" key="1">
    <citation type="submission" date="2018-12" db="EMBL/GenBank/DDBJ databases">
        <authorList>
            <consortium name="Pathogen Informatics"/>
        </authorList>
    </citation>
    <scope>NUCLEOTIDE SEQUENCE [LARGE SCALE GENOMIC DNA]</scope>
    <source>
        <strain evidence="1 2">NCTC11214</strain>
    </source>
</reference>
<dbReference type="KEGG" id="sof:NCTC11214_04055"/>
<sequence length="77" mass="8055">MQKSLNASPGFLLRYGGEGGGVIRCAHPTGSLRLSKTQCVLSNPVEGSHRSLLRNIKQKSLNASPGFLLKYGGEGGG</sequence>
<accession>A0A3S4EFN3</accession>
<protein>
    <submittedName>
        <fullName evidence="1">Uncharacterized protein</fullName>
    </submittedName>
</protein>
<dbReference type="Proteomes" id="UP000281391">
    <property type="component" value="Chromosome"/>
</dbReference>